<dbReference type="eggNOG" id="COG4735">
    <property type="taxonomic scope" value="Bacteria"/>
</dbReference>
<dbReference type="STRING" id="679937.Bcop_1339"/>
<proteinExistence type="predicted"/>
<dbReference type="EMBL" id="CM001167">
    <property type="protein sequence ID" value="EGJ71537.1"/>
    <property type="molecule type" value="Genomic_DNA"/>
</dbReference>
<keyword evidence="1" id="KW-0472">Membrane</keyword>
<evidence type="ECO:0000256" key="1">
    <source>
        <dbReference type="SAM" id="Phobius"/>
    </source>
</evidence>
<accession>F3ZNW1</accession>
<protein>
    <submittedName>
        <fullName evidence="4">Putative regulatory protein</fullName>
    </submittedName>
</protein>
<dbReference type="Pfam" id="PF19904">
    <property type="entry name" value="DUF6377"/>
    <property type="match status" value="1"/>
</dbReference>
<dbReference type="Gene3D" id="1.25.40.10">
    <property type="entry name" value="Tetratricopeptide repeat domain"/>
    <property type="match status" value="2"/>
</dbReference>
<keyword evidence="1" id="KW-1133">Transmembrane helix</keyword>
<feature type="signal peptide" evidence="2">
    <location>
        <begin position="1"/>
        <end position="19"/>
    </location>
</feature>
<evidence type="ECO:0000256" key="2">
    <source>
        <dbReference type="SAM" id="SignalP"/>
    </source>
</evidence>
<sequence>MYRYIAPIFCLFFTFCATANDQLDSLLLELDKVVLNRQIYSDQKESELRGLKRQLESAGSTEQKFSILDQMFNMYGNYQTDSAYAIVEKRLDLASEINTPDALAQAYMNLAEVYRTTGLYKETLEVLAYVNQENWHKLDLPYYFHLYHSLYMLMADYAVLDVDKKKYNKLLFDYKDSLLQVLNQNDMSYDLVLSSYYTMLGEFQNALDVADKAYKNYDSTSPLINYTLSEIYHYLGDAEKEKIYLAQSAIEDLKSGVKEYISLHRLAALLYNEGDIDRAYTYMKCAMEDAVFSNSRLRTLEVSKMLPLINKAYDLKMKQERQRLVFSLIVILVLVVVLLISIFYIYKQVKQLSVIREQQRIMNEDLQSVNNELKSVNLKLVESDHVKEEYIGQLFKICSTYISKLEDFRLLVKRNIQTGQVKQLNSMVSSSTLVADELKDFYKNFDSIFLKIYPSFVEEFNDLMTDEGKITPKEGELLTPELRIFALVRLGINDSVKIAEFLHYSPQTIYNYRLKVRNKSKCEKDEFLDQIIRIGEGDLSSKLS</sequence>
<dbReference type="AlphaFoldDB" id="F3ZNW1"/>
<organism evidence="4 5">
    <name type="scientific">Bacteroides coprosuis DSM 18011</name>
    <dbReference type="NCBI Taxonomy" id="679937"/>
    <lineage>
        <taxon>Bacteria</taxon>
        <taxon>Pseudomonadati</taxon>
        <taxon>Bacteroidota</taxon>
        <taxon>Bacteroidia</taxon>
        <taxon>Bacteroidales</taxon>
        <taxon>Bacteroidaceae</taxon>
        <taxon>Bacteroides</taxon>
    </lineage>
</organism>
<evidence type="ECO:0000313" key="5">
    <source>
        <dbReference type="Proteomes" id="UP000018439"/>
    </source>
</evidence>
<dbReference type="InterPro" id="IPR011990">
    <property type="entry name" value="TPR-like_helical_dom_sf"/>
</dbReference>
<dbReference type="Proteomes" id="UP000018439">
    <property type="component" value="Chromosome"/>
</dbReference>
<gene>
    <name evidence="4" type="ORF">Bcop_1339</name>
</gene>
<feature type="chain" id="PRO_5003303872" evidence="2">
    <location>
        <begin position="20"/>
        <end position="544"/>
    </location>
</feature>
<keyword evidence="5" id="KW-1185">Reference proteome</keyword>
<dbReference type="InterPro" id="IPR045957">
    <property type="entry name" value="DUF6377"/>
</dbReference>
<keyword evidence="1" id="KW-0812">Transmembrane</keyword>
<evidence type="ECO:0000313" key="4">
    <source>
        <dbReference type="EMBL" id="EGJ71537.1"/>
    </source>
</evidence>
<name>F3ZNW1_9BACE</name>
<evidence type="ECO:0000259" key="3">
    <source>
        <dbReference type="Pfam" id="PF19904"/>
    </source>
</evidence>
<feature type="transmembrane region" description="Helical" evidence="1">
    <location>
        <begin position="324"/>
        <end position="346"/>
    </location>
</feature>
<keyword evidence="2" id="KW-0732">Signal</keyword>
<feature type="domain" description="DUF6377" evidence="3">
    <location>
        <begin position="252"/>
        <end position="499"/>
    </location>
</feature>
<dbReference type="HOGENOM" id="CLU_037195_0_0_10"/>
<reference evidence="4 5" key="1">
    <citation type="journal article" date="2011" name="Stand. Genomic Sci.">
        <title>Non-contiguous finished genome sequence of Bacteroides coprosuis type strain (PC139).</title>
        <authorList>
            <person name="Land M."/>
            <person name="Held B."/>
            <person name="Gronow S."/>
            <person name="Abt B."/>
            <person name="Lucas S."/>
            <person name="Del Rio T.G."/>
            <person name="Nolan M."/>
            <person name="Tice H."/>
            <person name="Cheng J.F."/>
            <person name="Pitluck S."/>
            <person name="Liolios K."/>
            <person name="Pagani I."/>
            <person name="Ivanova N."/>
            <person name="Mavromatis K."/>
            <person name="Mikhailova N."/>
            <person name="Pati A."/>
            <person name="Tapia R."/>
            <person name="Han C."/>
            <person name="Goodwin L."/>
            <person name="Chen A."/>
            <person name="Palaniappan K."/>
            <person name="Hauser L."/>
            <person name="Brambilla E.M."/>
            <person name="Rohde M."/>
            <person name="Goker M."/>
            <person name="Detter J.C."/>
            <person name="Woyke T."/>
            <person name="Bristow J."/>
            <person name="Eisen J.A."/>
            <person name="Markowitz V."/>
            <person name="Hugenholtz P."/>
            <person name="Kyrpides N.C."/>
            <person name="Klenk H.P."/>
            <person name="Lapidus A."/>
        </authorList>
    </citation>
    <scope>NUCLEOTIDE SEQUENCE</scope>
    <source>
        <strain evidence="4 5">DSM 18011</strain>
    </source>
</reference>